<name>A0A1T1AY17_RHOFE</name>
<evidence type="ECO:0000313" key="19">
    <source>
        <dbReference type="Proteomes" id="UP000190750"/>
    </source>
</evidence>
<dbReference type="GO" id="GO:0006508">
    <property type="term" value="P:proteolysis"/>
    <property type="evidence" value="ECO:0007669"/>
    <property type="project" value="UniProtKB-KW"/>
</dbReference>
<evidence type="ECO:0000256" key="16">
    <source>
        <dbReference type="SAM" id="SignalP"/>
    </source>
</evidence>
<comment type="caution">
    <text evidence="18">The sequence shown here is derived from an EMBL/GenBank/DDBJ whole genome shotgun (WGS) entry which is preliminary data.</text>
</comment>
<evidence type="ECO:0000256" key="8">
    <source>
        <dbReference type="ARBA" id="ARBA00022737"/>
    </source>
</evidence>
<feature type="active site" description="Charge relay system" evidence="14">
    <location>
        <position position="137"/>
    </location>
</feature>
<keyword evidence="19" id="KW-1185">Reference proteome</keyword>
<evidence type="ECO:0000256" key="13">
    <source>
        <dbReference type="ARBA" id="ARBA00032850"/>
    </source>
</evidence>
<dbReference type="GO" id="GO:0042597">
    <property type="term" value="C:periplasmic space"/>
    <property type="evidence" value="ECO:0007669"/>
    <property type="project" value="UniProtKB-SubCell"/>
</dbReference>
<dbReference type="NCBIfam" id="TIGR02037">
    <property type="entry name" value="degP_htrA_DO"/>
    <property type="match status" value="1"/>
</dbReference>
<evidence type="ECO:0000256" key="9">
    <source>
        <dbReference type="ARBA" id="ARBA00022764"/>
    </source>
</evidence>
<keyword evidence="9" id="KW-0574">Periplasm</keyword>
<evidence type="ECO:0000256" key="12">
    <source>
        <dbReference type="ARBA" id="ARBA00023016"/>
    </source>
</evidence>
<evidence type="ECO:0000259" key="17">
    <source>
        <dbReference type="PROSITE" id="PS50106"/>
    </source>
</evidence>
<protein>
    <recommendedName>
        <fullName evidence="5">Probable periplasmic serine endoprotease DegP-like</fullName>
        <ecNumber evidence="4">3.4.21.107</ecNumber>
    </recommendedName>
    <alternativeName>
        <fullName evidence="13">Protease Do</fullName>
    </alternativeName>
</protein>
<dbReference type="EMBL" id="MTJN01000002">
    <property type="protein sequence ID" value="OOV09009.1"/>
    <property type="molecule type" value="Genomic_DNA"/>
</dbReference>
<dbReference type="Pfam" id="PF13180">
    <property type="entry name" value="PDZ_2"/>
    <property type="match status" value="1"/>
</dbReference>
<feature type="active site" description="Charge relay system" evidence="14">
    <location>
        <position position="167"/>
    </location>
</feature>
<proteinExistence type="inferred from homology"/>
<evidence type="ECO:0000256" key="1">
    <source>
        <dbReference type="ARBA" id="ARBA00001772"/>
    </source>
</evidence>
<dbReference type="STRING" id="28066.RF819_09055"/>
<dbReference type="PROSITE" id="PS50106">
    <property type="entry name" value="PDZ"/>
    <property type="match status" value="2"/>
</dbReference>
<comment type="catalytic activity">
    <reaction evidence="1">
        <text>Acts on substrates that are at least partially unfolded. The cleavage site P1 residue is normally between a pair of hydrophobic residues, such as Val-|-Val.</text>
        <dbReference type="EC" id="3.4.21.107"/>
    </reaction>
</comment>
<dbReference type="Gene3D" id="2.30.42.10">
    <property type="match status" value="2"/>
</dbReference>
<evidence type="ECO:0000256" key="7">
    <source>
        <dbReference type="ARBA" id="ARBA00022729"/>
    </source>
</evidence>
<sequence length="492" mass="51179">MRCFPLHPSRVMLRLMLACLTGLGAIQASYAQSLPAAAQAGPRTTALPDMTSIVAQFSPTVVNISVRGTRKVSTAGAAAKDPGNEAESTQEDDAVSDFLRGFQKRFGGLPSQLNIPVRGEGSGFIVSADGVILTNAHVVSDAEEVVVKLTDRREFMAKVLGTDKRTDIAVLKIEARDLKVAPTTSSTPPQVGEWVLAIGSPFGFESTVTAGVISATRRSLPGDGSVSFIQTDAAVNPGNSGGPLINMRGEVIGINSQIFTKTGGYQGLSFAIPMAVAQRIQQQILSTGKVRHAKLGVEVQDVNQTLAEAFKLGKPAGALVLNVEKGSAAERAGLQDSDVVLAVNGKVIEFSGDLSASVSLAQPGERMELDVWRKGATRTVQVQLGDATVPVTQSVASATVAPRPVDRLGLLLRQPKVADKPGPSSDTGLLIEGVAAAADRAGVQPGDLLLAINGQTVSTLAQVDAATQQAGKSVALLVLRDGVKIYLALRLA</sequence>
<dbReference type="Pfam" id="PF13365">
    <property type="entry name" value="Trypsin_2"/>
    <property type="match status" value="1"/>
</dbReference>
<evidence type="ECO:0000256" key="11">
    <source>
        <dbReference type="ARBA" id="ARBA00022825"/>
    </source>
</evidence>
<dbReference type="InterPro" id="IPR001940">
    <property type="entry name" value="Peptidase_S1C"/>
</dbReference>
<feature type="signal peptide" evidence="16">
    <location>
        <begin position="1"/>
        <end position="31"/>
    </location>
</feature>
<dbReference type="GO" id="GO:0004252">
    <property type="term" value="F:serine-type endopeptidase activity"/>
    <property type="evidence" value="ECO:0007669"/>
    <property type="project" value="InterPro"/>
</dbReference>
<dbReference type="Pfam" id="PF17820">
    <property type="entry name" value="PDZ_6"/>
    <property type="match status" value="1"/>
</dbReference>
<evidence type="ECO:0000256" key="15">
    <source>
        <dbReference type="PIRSR" id="PIRSR611782-2"/>
    </source>
</evidence>
<keyword evidence="8" id="KW-0677">Repeat</keyword>
<accession>A0A1T1AY17</accession>
<dbReference type="Proteomes" id="UP000190750">
    <property type="component" value="Unassembled WGS sequence"/>
</dbReference>
<keyword evidence="10" id="KW-0378">Hydrolase</keyword>
<evidence type="ECO:0000313" key="18">
    <source>
        <dbReference type="EMBL" id="OOV09009.1"/>
    </source>
</evidence>
<dbReference type="OrthoDB" id="8520726at2"/>
<evidence type="ECO:0000256" key="3">
    <source>
        <dbReference type="ARBA" id="ARBA00010541"/>
    </source>
</evidence>
<evidence type="ECO:0000256" key="14">
    <source>
        <dbReference type="PIRSR" id="PIRSR611782-1"/>
    </source>
</evidence>
<dbReference type="InterPro" id="IPR009003">
    <property type="entry name" value="Peptidase_S1_PA"/>
</dbReference>
<dbReference type="EC" id="3.4.21.107" evidence="4"/>
<keyword evidence="7 16" id="KW-0732">Signal</keyword>
<dbReference type="SUPFAM" id="SSF50494">
    <property type="entry name" value="Trypsin-like serine proteases"/>
    <property type="match status" value="1"/>
</dbReference>
<dbReference type="Gene3D" id="2.40.10.120">
    <property type="match status" value="1"/>
</dbReference>
<feature type="binding site" evidence="15">
    <location>
        <begin position="238"/>
        <end position="240"/>
    </location>
    <ligand>
        <name>substrate</name>
    </ligand>
</feature>
<gene>
    <name evidence="18" type="ORF">RF819_09055</name>
</gene>
<evidence type="ECO:0000256" key="10">
    <source>
        <dbReference type="ARBA" id="ARBA00022801"/>
    </source>
</evidence>
<feature type="chain" id="PRO_5039518828" description="Probable periplasmic serine endoprotease DegP-like" evidence="16">
    <location>
        <begin position="32"/>
        <end position="492"/>
    </location>
</feature>
<dbReference type="InterPro" id="IPR036034">
    <property type="entry name" value="PDZ_sf"/>
</dbReference>
<keyword evidence="12" id="KW-0346">Stress response</keyword>
<evidence type="ECO:0000256" key="5">
    <source>
        <dbReference type="ARBA" id="ARBA00013958"/>
    </source>
</evidence>
<dbReference type="AlphaFoldDB" id="A0A1T1AY17"/>
<evidence type="ECO:0000256" key="4">
    <source>
        <dbReference type="ARBA" id="ARBA00013035"/>
    </source>
</evidence>
<reference evidence="18 19" key="1">
    <citation type="submission" date="2017-01" db="EMBL/GenBank/DDBJ databases">
        <title>Genome sequencing of Rhodoferax fermentans JCM 7819.</title>
        <authorList>
            <person name="Kim Y.J."/>
            <person name="Farh M.E.-A."/>
            <person name="Yang D.-C."/>
        </authorList>
    </citation>
    <scope>NUCLEOTIDE SEQUENCE [LARGE SCALE GENOMIC DNA]</scope>
    <source>
        <strain evidence="18 19">JCM 7819</strain>
    </source>
</reference>
<feature type="domain" description="PDZ" evidence="17">
    <location>
        <begin position="388"/>
        <end position="482"/>
    </location>
</feature>
<comment type="similarity">
    <text evidence="3">Belongs to the peptidase S1C family.</text>
</comment>
<feature type="domain" description="PDZ" evidence="17">
    <location>
        <begin position="284"/>
        <end position="375"/>
    </location>
</feature>
<dbReference type="InterPro" id="IPR011782">
    <property type="entry name" value="Pept_S1C_Do"/>
</dbReference>
<evidence type="ECO:0000256" key="6">
    <source>
        <dbReference type="ARBA" id="ARBA00022670"/>
    </source>
</evidence>
<organism evidence="18 19">
    <name type="scientific">Rhodoferax fermentans</name>
    <dbReference type="NCBI Taxonomy" id="28066"/>
    <lineage>
        <taxon>Bacteria</taxon>
        <taxon>Pseudomonadati</taxon>
        <taxon>Pseudomonadota</taxon>
        <taxon>Betaproteobacteria</taxon>
        <taxon>Burkholderiales</taxon>
        <taxon>Comamonadaceae</taxon>
        <taxon>Rhodoferax</taxon>
    </lineage>
</organism>
<dbReference type="PANTHER" id="PTHR22939:SF130">
    <property type="entry name" value="PERIPLASMIC SERINE ENDOPROTEASE DEGP-LIKE-RELATED"/>
    <property type="match status" value="1"/>
</dbReference>
<dbReference type="SMART" id="SM00228">
    <property type="entry name" value="PDZ"/>
    <property type="match status" value="2"/>
</dbReference>
<evidence type="ECO:0000256" key="2">
    <source>
        <dbReference type="ARBA" id="ARBA00004418"/>
    </source>
</evidence>
<keyword evidence="11" id="KW-0720">Serine protease</keyword>
<feature type="binding site" evidence="15">
    <location>
        <position position="137"/>
    </location>
    <ligand>
        <name>substrate</name>
    </ligand>
</feature>
<dbReference type="PANTHER" id="PTHR22939">
    <property type="entry name" value="SERINE PROTEASE FAMILY S1C HTRA-RELATED"/>
    <property type="match status" value="1"/>
</dbReference>
<dbReference type="SUPFAM" id="SSF50156">
    <property type="entry name" value="PDZ domain-like"/>
    <property type="match status" value="2"/>
</dbReference>
<dbReference type="InterPro" id="IPR041489">
    <property type="entry name" value="PDZ_6"/>
</dbReference>
<comment type="subcellular location">
    <subcellularLocation>
        <location evidence="2">Periplasm</location>
    </subcellularLocation>
</comment>
<feature type="binding site" evidence="15">
    <location>
        <position position="167"/>
    </location>
    <ligand>
        <name>substrate</name>
    </ligand>
</feature>
<dbReference type="InterPro" id="IPR001478">
    <property type="entry name" value="PDZ"/>
</dbReference>
<dbReference type="PRINTS" id="PR00834">
    <property type="entry name" value="PROTEASES2C"/>
</dbReference>
<feature type="active site" description="Charge relay system" evidence="14">
    <location>
        <position position="240"/>
    </location>
</feature>
<keyword evidence="6" id="KW-0645">Protease</keyword>